<keyword evidence="11" id="KW-0732">Signal</keyword>
<dbReference type="SUPFAM" id="SSF52058">
    <property type="entry name" value="L domain-like"/>
    <property type="match status" value="1"/>
</dbReference>
<dbReference type="InterPro" id="IPR013210">
    <property type="entry name" value="LRR_N_plant-typ"/>
</dbReference>
<evidence type="ECO:0000259" key="12">
    <source>
        <dbReference type="Pfam" id="PF08263"/>
    </source>
</evidence>
<keyword evidence="3" id="KW-1003">Cell membrane</keyword>
<evidence type="ECO:0000256" key="2">
    <source>
        <dbReference type="ARBA" id="ARBA00009592"/>
    </source>
</evidence>
<dbReference type="Proteomes" id="UP001370490">
    <property type="component" value="Unassembled WGS sequence"/>
</dbReference>
<evidence type="ECO:0000256" key="8">
    <source>
        <dbReference type="ARBA" id="ARBA00023136"/>
    </source>
</evidence>
<feature type="chain" id="PRO_5042976010" evidence="11">
    <location>
        <begin position="24"/>
        <end position="538"/>
    </location>
</feature>
<dbReference type="InterPro" id="IPR052592">
    <property type="entry name" value="LRR-RLK"/>
</dbReference>
<dbReference type="PANTHER" id="PTHR48054">
    <property type="entry name" value="RECEPTOR KINASE-LIKE PROTEIN XA21"/>
    <property type="match status" value="1"/>
</dbReference>
<dbReference type="PRINTS" id="PR00019">
    <property type="entry name" value="LEURICHRPT"/>
</dbReference>
<evidence type="ECO:0000256" key="7">
    <source>
        <dbReference type="ARBA" id="ARBA00022989"/>
    </source>
</evidence>
<dbReference type="InterPro" id="IPR003591">
    <property type="entry name" value="Leu-rich_rpt_typical-subtyp"/>
</dbReference>
<keyword evidence="5 10" id="KW-0812">Transmembrane</keyword>
<dbReference type="FunFam" id="3.80.10.10:FF:000383">
    <property type="entry name" value="Leucine-rich repeat receptor protein kinase EMS1"/>
    <property type="match status" value="1"/>
</dbReference>
<evidence type="ECO:0000256" key="4">
    <source>
        <dbReference type="ARBA" id="ARBA00022614"/>
    </source>
</evidence>
<dbReference type="SMART" id="SM00369">
    <property type="entry name" value="LRR_TYP"/>
    <property type="match status" value="5"/>
</dbReference>
<evidence type="ECO:0000256" key="9">
    <source>
        <dbReference type="ARBA" id="ARBA00023180"/>
    </source>
</evidence>
<evidence type="ECO:0000313" key="14">
    <source>
        <dbReference type="Proteomes" id="UP001370490"/>
    </source>
</evidence>
<dbReference type="AlphaFoldDB" id="A0AAN8VA79"/>
<sequence length="538" mass="59448">MGSSISLVVFILIGLFLPGKVTSTLNASCNSHDLQALERFWREVETLIDQGWGSNSSDCCKWEGIRCELVSSRVIGLELVRKNLKGKLADSLFGLNQLRVLNLSHNLFTGALPPQRNLEVLDLSYNNFSGFFPSLIGIPSLRKLEQFSASSNNFVGDLPASLSNSPTLSVLNLHKNSLSGTVDLNCSAMVNLESINLGSNQFKGAIPDSISTCPNYHSRETTLVTYQQHWSILQHCRNLTSLAFTRNFQNEIMPDDPSLNFKSLSILVIANCPLTGSIPAWLRDCTKLQLLDLSWNSLSGIMPLWFGELKFIFYLDLSSNSLSGDIPTSLTMLQSLISSKEASIDFPFYSQRLQYNRVGSFRPTLNLSYNLLSGPIWPEFGELKMLHVLDLSNNQLSGHISDSLSNMGNMENLDLSHNNLSGEIPFSLVKLNFLSKFSVAYNQLSGMIPRGGQFLTIPDSSFEGNRGLCDSLSPSDNCRAKSNERPDKGGESFIGVPFGFGAITGFVITVTVCLIFADLVPPTRTRIRRRGKATYTKH</sequence>
<keyword evidence="7 10" id="KW-1133">Transmembrane helix</keyword>
<comment type="subcellular location">
    <subcellularLocation>
        <location evidence="1">Cell membrane</location>
    </subcellularLocation>
</comment>
<evidence type="ECO:0000256" key="3">
    <source>
        <dbReference type="ARBA" id="ARBA00022475"/>
    </source>
</evidence>
<evidence type="ECO:0000256" key="6">
    <source>
        <dbReference type="ARBA" id="ARBA00022737"/>
    </source>
</evidence>
<evidence type="ECO:0000256" key="1">
    <source>
        <dbReference type="ARBA" id="ARBA00004236"/>
    </source>
</evidence>
<dbReference type="InterPro" id="IPR032675">
    <property type="entry name" value="LRR_dom_sf"/>
</dbReference>
<keyword evidence="4" id="KW-0433">Leucine-rich repeat</keyword>
<feature type="signal peptide" evidence="11">
    <location>
        <begin position="1"/>
        <end position="23"/>
    </location>
</feature>
<dbReference type="Gene3D" id="3.80.10.10">
    <property type="entry name" value="Ribonuclease Inhibitor"/>
    <property type="match status" value="3"/>
</dbReference>
<evidence type="ECO:0000256" key="10">
    <source>
        <dbReference type="SAM" id="Phobius"/>
    </source>
</evidence>
<evidence type="ECO:0000256" key="11">
    <source>
        <dbReference type="SAM" id="SignalP"/>
    </source>
</evidence>
<dbReference type="PANTHER" id="PTHR48054:SF82">
    <property type="entry name" value="LRR RECEPTOR-LIKE SERINE_THREONINE-PROTEIN KINASE FLS2"/>
    <property type="match status" value="1"/>
</dbReference>
<organism evidence="13 14">
    <name type="scientific">Dillenia turbinata</name>
    <dbReference type="NCBI Taxonomy" id="194707"/>
    <lineage>
        <taxon>Eukaryota</taxon>
        <taxon>Viridiplantae</taxon>
        <taxon>Streptophyta</taxon>
        <taxon>Embryophyta</taxon>
        <taxon>Tracheophyta</taxon>
        <taxon>Spermatophyta</taxon>
        <taxon>Magnoliopsida</taxon>
        <taxon>eudicotyledons</taxon>
        <taxon>Gunneridae</taxon>
        <taxon>Pentapetalae</taxon>
        <taxon>Dilleniales</taxon>
        <taxon>Dilleniaceae</taxon>
        <taxon>Dillenia</taxon>
    </lineage>
</organism>
<dbReference type="Pfam" id="PF13855">
    <property type="entry name" value="LRR_8"/>
    <property type="match status" value="1"/>
</dbReference>
<keyword evidence="6" id="KW-0677">Repeat</keyword>
<dbReference type="InterPro" id="IPR001611">
    <property type="entry name" value="Leu-rich_rpt"/>
</dbReference>
<proteinExistence type="inferred from homology"/>
<keyword evidence="14" id="KW-1185">Reference proteome</keyword>
<keyword evidence="9" id="KW-0325">Glycoprotein</keyword>
<evidence type="ECO:0000256" key="5">
    <source>
        <dbReference type="ARBA" id="ARBA00022692"/>
    </source>
</evidence>
<evidence type="ECO:0000313" key="13">
    <source>
        <dbReference type="EMBL" id="KAK6924043.1"/>
    </source>
</evidence>
<comment type="caution">
    <text evidence="13">The sequence shown here is derived from an EMBL/GenBank/DDBJ whole genome shotgun (WGS) entry which is preliminary data.</text>
</comment>
<feature type="transmembrane region" description="Helical" evidence="10">
    <location>
        <begin position="498"/>
        <end position="520"/>
    </location>
</feature>
<dbReference type="EMBL" id="JBAMMX010000017">
    <property type="protein sequence ID" value="KAK6924043.1"/>
    <property type="molecule type" value="Genomic_DNA"/>
</dbReference>
<reference evidence="13 14" key="1">
    <citation type="submission" date="2023-12" db="EMBL/GenBank/DDBJ databases">
        <title>A high-quality genome assembly for Dillenia turbinata (Dilleniales).</title>
        <authorList>
            <person name="Chanderbali A."/>
        </authorList>
    </citation>
    <scope>NUCLEOTIDE SEQUENCE [LARGE SCALE GENOMIC DNA]</scope>
    <source>
        <strain evidence="13">LSX21</strain>
        <tissue evidence="13">Leaf</tissue>
    </source>
</reference>
<dbReference type="GO" id="GO:0005886">
    <property type="term" value="C:plasma membrane"/>
    <property type="evidence" value="ECO:0007669"/>
    <property type="project" value="UniProtKB-SubCell"/>
</dbReference>
<feature type="domain" description="Leucine-rich repeat-containing N-terminal plant-type" evidence="12">
    <location>
        <begin position="50"/>
        <end position="67"/>
    </location>
</feature>
<gene>
    <name evidence="13" type="ORF">RJ641_010243</name>
</gene>
<keyword evidence="8 10" id="KW-0472">Membrane</keyword>
<protein>
    <submittedName>
        <fullName evidence="13">Leucine-rich repeat</fullName>
    </submittedName>
</protein>
<dbReference type="Pfam" id="PF00560">
    <property type="entry name" value="LRR_1"/>
    <property type="match status" value="5"/>
</dbReference>
<dbReference type="Pfam" id="PF08263">
    <property type="entry name" value="LRRNT_2"/>
    <property type="match status" value="1"/>
</dbReference>
<name>A0AAN8VA79_9MAGN</name>
<dbReference type="FunFam" id="3.80.10.10:FF:000213">
    <property type="entry name" value="Tyrosine-sulfated glycopeptide receptor 1"/>
    <property type="match status" value="1"/>
</dbReference>
<comment type="similarity">
    <text evidence="2">Belongs to the RLP family.</text>
</comment>
<accession>A0AAN8VA79</accession>